<dbReference type="InterPro" id="IPR022684">
    <property type="entry name" value="Calpain_cysteine_protease"/>
</dbReference>
<comment type="similarity">
    <text evidence="1">Belongs to the peptidase C2 family.</text>
</comment>
<evidence type="ECO:0000256" key="5">
    <source>
        <dbReference type="ARBA" id="ARBA00022737"/>
    </source>
</evidence>
<dbReference type="InterPro" id="IPR036213">
    <property type="entry name" value="Calpain_III_sf"/>
</dbReference>
<dbReference type="GO" id="GO:0006508">
    <property type="term" value="P:proteolysis"/>
    <property type="evidence" value="ECO:0007669"/>
    <property type="project" value="UniProtKB-KW"/>
</dbReference>
<evidence type="ECO:0000256" key="10">
    <source>
        <dbReference type="PIRSR" id="PIRSR622684-1"/>
    </source>
</evidence>
<dbReference type="Gene3D" id="3.90.70.10">
    <property type="entry name" value="Cysteine proteinases"/>
    <property type="match status" value="1"/>
</dbReference>
<dbReference type="PANTHER" id="PTHR10183:SF379">
    <property type="entry name" value="CALPAIN-5"/>
    <property type="match status" value="1"/>
</dbReference>
<feature type="region of interest" description="Disordered" evidence="12">
    <location>
        <begin position="460"/>
        <end position="484"/>
    </location>
</feature>
<organism evidence="14 15">
    <name type="scientific">Mortierella polycephala</name>
    <dbReference type="NCBI Taxonomy" id="41804"/>
    <lineage>
        <taxon>Eukaryota</taxon>
        <taxon>Fungi</taxon>
        <taxon>Fungi incertae sedis</taxon>
        <taxon>Mucoromycota</taxon>
        <taxon>Mortierellomycotina</taxon>
        <taxon>Mortierellomycetes</taxon>
        <taxon>Mortierellales</taxon>
        <taxon>Mortierellaceae</taxon>
        <taxon>Mortierella</taxon>
    </lineage>
</organism>
<feature type="region of interest" description="Disordered" evidence="12">
    <location>
        <begin position="561"/>
        <end position="606"/>
    </location>
</feature>
<dbReference type="PROSITE" id="PS50203">
    <property type="entry name" value="CALPAIN_CAT"/>
    <property type="match status" value="1"/>
</dbReference>
<dbReference type="SUPFAM" id="SSF54001">
    <property type="entry name" value="Cysteine proteinases"/>
    <property type="match status" value="1"/>
</dbReference>
<sequence>MAKKTKTTRNAKHSSLAAQARRNKALQLPSMTLVATSAMAAAREACAAKVDAIVEECLANNSKFRDSKFDILSDRKNCLYASLTSETVYQVAGARRLPDIFRHPVFFLNGVSPDDIKQGATGNCWFVASLAVISNVPGLLEQLCVKRNEQVGVYGFIFFKDGDWVSTVVDDQLFYKINETTRRKTLVFGSCNEERESWLPLIEKAYAKIHGDYEILENGLTSEGIEDLTGGTSSILFTSDILDKDRFWEEEMKMVNKVTLMGCSITHENEDSDKDGIIHSHAYSILDVAEYEGERLVHVRNPWGATEWNGDWSDQSEKWTPDAIKALSHVEKDDGKFWMSYKDFLRIFNTIDRCRVFDVSWSVASNWISYNVEPRSSGEYHFELTEDSETVIVLNQPDTRYYGAFDSKFIHILAFHVYDSDKKLIMRARGTGAYPTRSVNCELKLKAGSYTVIPHVQREPTDVIHNSDSENDTEKDNALTPGATRATSDAIDKGVLMFQQRKATMVRSMSMARVMGRKLLGVDDEDFEDVGLDTELEEAKWQLMLGLRVYSHDPNLKLDGHTGDHPLLKECDEDEQTRDTTEKEDPEGVTATLADKLQISTEPKEE</sequence>
<dbReference type="AlphaFoldDB" id="A0A9P6TVT3"/>
<dbReference type="PROSITE" id="PS00139">
    <property type="entry name" value="THIOL_PROTEASE_CYS"/>
    <property type="match status" value="1"/>
</dbReference>
<evidence type="ECO:0000256" key="11">
    <source>
        <dbReference type="PROSITE-ProRule" id="PRU00239"/>
    </source>
</evidence>
<feature type="active site" evidence="10 11">
    <location>
        <position position="301"/>
    </location>
</feature>
<keyword evidence="3 11" id="KW-0645">Protease</keyword>
<evidence type="ECO:0000256" key="3">
    <source>
        <dbReference type="ARBA" id="ARBA00022670"/>
    </source>
</evidence>
<dbReference type="SUPFAM" id="SSF49758">
    <property type="entry name" value="Calpain large subunit, middle domain (domain III)"/>
    <property type="match status" value="1"/>
</dbReference>
<dbReference type="Proteomes" id="UP000726737">
    <property type="component" value="Unassembled WGS sequence"/>
</dbReference>
<evidence type="ECO:0000256" key="2">
    <source>
        <dbReference type="ARBA" id="ARBA00022553"/>
    </source>
</evidence>
<evidence type="ECO:0000256" key="7">
    <source>
        <dbReference type="ARBA" id="ARBA00022801"/>
    </source>
</evidence>
<comment type="caution">
    <text evidence="14">The sequence shown here is derived from an EMBL/GenBank/DDBJ whole genome shotgun (WGS) entry which is preliminary data.</text>
</comment>
<dbReference type="Pfam" id="PF00648">
    <property type="entry name" value="Peptidase_C2"/>
    <property type="match status" value="1"/>
</dbReference>
<keyword evidence="4" id="KW-0479">Metal-binding</keyword>
<feature type="compositionally biased region" description="Basic and acidic residues" evidence="12">
    <location>
        <begin position="561"/>
        <end position="570"/>
    </location>
</feature>
<keyword evidence="6" id="KW-0863">Zinc-finger</keyword>
<feature type="active site" evidence="10 11">
    <location>
        <position position="281"/>
    </location>
</feature>
<dbReference type="GO" id="GO:0004198">
    <property type="term" value="F:calcium-dependent cysteine-type endopeptidase activity"/>
    <property type="evidence" value="ECO:0007669"/>
    <property type="project" value="InterPro"/>
</dbReference>
<dbReference type="InterPro" id="IPR000169">
    <property type="entry name" value="Pept_cys_AS"/>
</dbReference>
<name>A0A9P6TVT3_9FUNG</name>
<feature type="domain" description="Calpain catalytic" evidence="13">
    <location>
        <begin position="95"/>
        <end position="357"/>
    </location>
</feature>
<keyword evidence="2" id="KW-0597">Phosphoprotein</keyword>
<evidence type="ECO:0000256" key="6">
    <source>
        <dbReference type="ARBA" id="ARBA00022771"/>
    </source>
</evidence>
<dbReference type="SMART" id="SM00230">
    <property type="entry name" value="CysPc"/>
    <property type="match status" value="1"/>
</dbReference>
<evidence type="ECO:0000256" key="4">
    <source>
        <dbReference type="ARBA" id="ARBA00022723"/>
    </source>
</evidence>
<dbReference type="CDD" id="cd00044">
    <property type="entry name" value="CysPc"/>
    <property type="match status" value="1"/>
</dbReference>
<dbReference type="OrthoDB" id="424753at2759"/>
<keyword evidence="15" id="KW-1185">Reference proteome</keyword>
<dbReference type="GO" id="GO:0008270">
    <property type="term" value="F:zinc ion binding"/>
    <property type="evidence" value="ECO:0007669"/>
    <property type="project" value="UniProtKB-KW"/>
</dbReference>
<dbReference type="EMBL" id="JAAAJA010001030">
    <property type="protein sequence ID" value="KAG0248320.1"/>
    <property type="molecule type" value="Genomic_DNA"/>
</dbReference>
<keyword evidence="5" id="KW-0677">Repeat</keyword>
<protein>
    <recommendedName>
        <fullName evidence="13">Calpain catalytic domain-containing protein</fullName>
    </recommendedName>
</protein>
<dbReference type="FunFam" id="3.90.70.10:FF:000010">
    <property type="entry name" value="Calpain 15"/>
    <property type="match status" value="1"/>
</dbReference>
<evidence type="ECO:0000256" key="1">
    <source>
        <dbReference type="ARBA" id="ARBA00007623"/>
    </source>
</evidence>
<evidence type="ECO:0000259" key="13">
    <source>
        <dbReference type="PROSITE" id="PS50203"/>
    </source>
</evidence>
<keyword evidence="8 11" id="KW-0788">Thiol protease</keyword>
<proteinExistence type="inferred from homology"/>
<evidence type="ECO:0000256" key="8">
    <source>
        <dbReference type="ARBA" id="ARBA00022807"/>
    </source>
</evidence>
<evidence type="ECO:0000313" key="14">
    <source>
        <dbReference type="EMBL" id="KAG0248320.1"/>
    </source>
</evidence>
<keyword evidence="7 11" id="KW-0378">Hydrolase</keyword>
<feature type="compositionally biased region" description="Basic and acidic residues" evidence="12">
    <location>
        <begin position="460"/>
        <end position="477"/>
    </location>
</feature>
<keyword evidence="9" id="KW-0862">Zinc</keyword>
<gene>
    <name evidence="14" type="ORF">BG011_000210</name>
</gene>
<dbReference type="InterPro" id="IPR001300">
    <property type="entry name" value="Peptidase_C2_calpain_cat"/>
</dbReference>
<feature type="active site" evidence="10 11">
    <location>
        <position position="124"/>
    </location>
</feature>
<dbReference type="PRINTS" id="PR00704">
    <property type="entry name" value="CALPAIN"/>
</dbReference>
<dbReference type="PANTHER" id="PTHR10183">
    <property type="entry name" value="CALPAIN"/>
    <property type="match status" value="1"/>
</dbReference>
<dbReference type="InterPro" id="IPR038765">
    <property type="entry name" value="Papain-like_cys_pep_sf"/>
</dbReference>
<evidence type="ECO:0000256" key="9">
    <source>
        <dbReference type="ARBA" id="ARBA00022833"/>
    </source>
</evidence>
<reference evidence="14" key="1">
    <citation type="journal article" date="2020" name="Fungal Divers.">
        <title>Resolving the Mortierellaceae phylogeny through synthesis of multi-gene phylogenetics and phylogenomics.</title>
        <authorList>
            <person name="Vandepol N."/>
            <person name="Liber J."/>
            <person name="Desiro A."/>
            <person name="Na H."/>
            <person name="Kennedy M."/>
            <person name="Barry K."/>
            <person name="Grigoriev I.V."/>
            <person name="Miller A.N."/>
            <person name="O'Donnell K."/>
            <person name="Stajich J.E."/>
            <person name="Bonito G."/>
        </authorList>
    </citation>
    <scope>NUCLEOTIDE SEQUENCE</scope>
    <source>
        <strain evidence="14">KOD948</strain>
    </source>
</reference>
<evidence type="ECO:0000256" key="12">
    <source>
        <dbReference type="SAM" id="MobiDB-lite"/>
    </source>
</evidence>
<accession>A0A9P6TVT3</accession>
<evidence type="ECO:0000313" key="15">
    <source>
        <dbReference type="Proteomes" id="UP000726737"/>
    </source>
</evidence>